<keyword evidence="5" id="KW-0732">Signal</keyword>
<dbReference type="InterPro" id="IPR002172">
    <property type="entry name" value="LDrepeatLR_classA_rpt"/>
</dbReference>
<feature type="disulfide bond" evidence="12">
    <location>
        <begin position="247"/>
        <end position="265"/>
    </location>
</feature>
<evidence type="ECO:0000256" key="11">
    <source>
        <dbReference type="ARBA" id="ARBA00023180"/>
    </source>
</evidence>
<dbReference type="PROSITE" id="PS01209">
    <property type="entry name" value="LDLRA_1"/>
    <property type="match status" value="3"/>
</dbReference>
<dbReference type="InterPro" id="IPR011042">
    <property type="entry name" value="6-blade_b-propeller_TolB-like"/>
</dbReference>
<keyword evidence="3" id="KW-0254">Endocytosis</keyword>
<feature type="repeat" description="LDL-receptor class B" evidence="13">
    <location>
        <begin position="498"/>
        <end position="540"/>
    </location>
</feature>
<dbReference type="Proteomes" id="UP000283509">
    <property type="component" value="Unassembled WGS sequence"/>
</dbReference>
<evidence type="ECO:0000256" key="13">
    <source>
        <dbReference type="PROSITE-ProRule" id="PRU00461"/>
    </source>
</evidence>
<dbReference type="GO" id="GO:0043235">
    <property type="term" value="C:receptor complex"/>
    <property type="evidence" value="ECO:0007669"/>
    <property type="project" value="TreeGrafter"/>
</dbReference>
<dbReference type="EMBL" id="QCYY01001271">
    <property type="protein sequence ID" value="ROT79226.1"/>
    <property type="molecule type" value="Genomic_DNA"/>
</dbReference>
<dbReference type="CDD" id="cd00112">
    <property type="entry name" value="LDLa"/>
    <property type="match status" value="5"/>
</dbReference>
<dbReference type="SUPFAM" id="SSF57424">
    <property type="entry name" value="LDL receptor-like module"/>
    <property type="match status" value="5"/>
</dbReference>
<dbReference type="FunFam" id="4.10.400.10:FF:000002">
    <property type="entry name" value="Low-density lipoprotein receptor-related protein 1"/>
    <property type="match status" value="2"/>
</dbReference>
<dbReference type="SMART" id="SM00135">
    <property type="entry name" value="LY"/>
    <property type="match status" value="4"/>
</dbReference>
<keyword evidence="11" id="KW-0325">Glycoprotein</keyword>
<keyword evidence="15" id="KW-0449">Lipoprotein</keyword>
<feature type="disulfide bond" evidence="12">
    <location>
        <begin position="324"/>
        <end position="342"/>
    </location>
</feature>
<protein>
    <submittedName>
        <fullName evidence="15">Low-density lipoprotein receptor-related protein</fullName>
    </submittedName>
</protein>
<comment type="subcellular location">
    <subcellularLocation>
        <location evidence="1">Membrane</location>
        <topology evidence="1">Single-pass membrane protein</topology>
    </subcellularLocation>
</comment>
<feature type="disulfide bond" evidence="12">
    <location>
        <begin position="240"/>
        <end position="252"/>
    </location>
</feature>
<evidence type="ECO:0000256" key="12">
    <source>
        <dbReference type="PROSITE-ProRule" id="PRU00124"/>
    </source>
</evidence>
<feature type="disulfide bond" evidence="12">
    <location>
        <begin position="297"/>
        <end position="312"/>
    </location>
</feature>
<evidence type="ECO:0000256" key="14">
    <source>
        <dbReference type="SAM" id="MobiDB-lite"/>
    </source>
</evidence>
<evidence type="ECO:0000256" key="8">
    <source>
        <dbReference type="ARBA" id="ARBA00023136"/>
    </source>
</evidence>
<dbReference type="Gene3D" id="2.120.10.30">
    <property type="entry name" value="TolB, C-terminal domain"/>
    <property type="match status" value="1"/>
</dbReference>
<proteinExistence type="predicted"/>
<feature type="region of interest" description="Disordered" evidence="14">
    <location>
        <begin position="82"/>
        <end position="107"/>
    </location>
</feature>
<evidence type="ECO:0000313" key="15">
    <source>
        <dbReference type="EMBL" id="ROT79226.1"/>
    </source>
</evidence>
<dbReference type="PROSITE" id="PS50068">
    <property type="entry name" value="LDLRA_2"/>
    <property type="match status" value="5"/>
</dbReference>
<evidence type="ECO:0000256" key="3">
    <source>
        <dbReference type="ARBA" id="ARBA00022583"/>
    </source>
</evidence>
<keyword evidence="8" id="KW-0472">Membrane</keyword>
<dbReference type="PANTHER" id="PTHR22722">
    <property type="entry name" value="LOW-DENSITY LIPOPROTEIN RECEPTOR-RELATED PROTEIN 2-RELATED"/>
    <property type="match status" value="1"/>
</dbReference>
<keyword evidence="6" id="KW-0677">Repeat</keyword>
<dbReference type="OrthoDB" id="6372855at2759"/>
<evidence type="ECO:0000256" key="1">
    <source>
        <dbReference type="ARBA" id="ARBA00004167"/>
    </source>
</evidence>
<organism evidence="15 16">
    <name type="scientific">Penaeus vannamei</name>
    <name type="common">Whiteleg shrimp</name>
    <name type="synonym">Litopenaeus vannamei</name>
    <dbReference type="NCBI Taxonomy" id="6689"/>
    <lineage>
        <taxon>Eukaryota</taxon>
        <taxon>Metazoa</taxon>
        <taxon>Ecdysozoa</taxon>
        <taxon>Arthropoda</taxon>
        <taxon>Crustacea</taxon>
        <taxon>Multicrustacea</taxon>
        <taxon>Malacostraca</taxon>
        <taxon>Eumalacostraca</taxon>
        <taxon>Eucarida</taxon>
        <taxon>Decapoda</taxon>
        <taxon>Dendrobranchiata</taxon>
        <taxon>Penaeoidea</taxon>
        <taxon>Penaeidae</taxon>
        <taxon>Penaeus</taxon>
    </lineage>
</organism>
<dbReference type="GO" id="GO:0006898">
    <property type="term" value="P:receptor-mediated endocytosis"/>
    <property type="evidence" value="ECO:0007669"/>
    <property type="project" value="TreeGrafter"/>
</dbReference>
<dbReference type="GO" id="GO:0016324">
    <property type="term" value="C:apical plasma membrane"/>
    <property type="evidence" value="ECO:0007669"/>
    <property type="project" value="TreeGrafter"/>
</dbReference>
<evidence type="ECO:0000256" key="4">
    <source>
        <dbReference type="ARBA" id="ARBA00022692"/>
    </source>
</evidence>
<feature type="disulfide bond" evidence="12">
    <location>
        <begin position="259"/>
        <end position="274"/>
    </location>
</feature>
<dbReference type="SMART" id="SM00192">
    <property type="entry name" value="LDLa"/>
    <property type="match status" value="5"/>
</dbReference>
<dbReference type="FunFam" id="2.120.10.30:FF:000241">
    <property type="entry name" value="Low-density lipoprotein receptor-related protein 6"/>
    <property type="match status" value="1"/>
</dbReference>
<evidence type="ECO:0000256" key="7">
    <source>
        <dbReference type="ARBA" id="ARBA00022989"/>
    </source>
</evidence>
<dbReference type="STRING" id="6689.A0A423TRZ7"/>
<dbReference type="Pfam" id="PF00057">
    <property type="entry name" value="Ldl_recept_a"/>
    <property type="match status" value="5"/>
</dbReference>
<dbReference type="Gene3D" id="4.10.400.10">
    <property type="entry name" value="Low-density Lipoprotein Receptor"/>
    <property type="match status" value="5"/>
</dbReference>
<feature type="disulfide bond" evidence="12">
    <location>
        <begin position="317"/>
        <end position="329"/>
    </location>
</feature>
<accession>A0A423TRZ7</accession>
<dbReference type="GO" id="GO:0042562">
    <property type="term" value="F:hormone binding"/>
    <property type="evidence" value="ECO:0007669"/>
    <property type="project" value="TreeGrafter"/>
</dbReference>
<dbReference type="InterPro" id="IPR023415">
    <property type="entry name" value="LDLR_class-A_CS"/>
</dbReference>
<dbReference type="PROSITE" id="PS51120">
    <property type="entry name" value="LDLRB"/>
    <property type="match status" value="1"/>
</dbReference>
<dbReference type="SUPFAM" id="SSF63825">
    <property type="entry name" value="YWTD domain"/>
    <property type="match status" value="1"/>
</dbReference>
<dbReference type="InterPro" id="IPR000033">
    <property type="entry name" value="LDLR_classB_rpt"/>
</dbReference>
<keyword evidence="2" id="KW-0245">EGF-like domain</keyword>
<evidence type="ECO:0000256" key="9">
    <source>
        <dbReference type="ARBA" id="ARBA00023157"/>
    </source>
</evidence>
<keyword evidence="10 15" id="KW-0675">Receptor</keyword>
<gene>
    <name evidence="15" type="ORF">C7M84_002058</name>
</gene>
<dbReference type="PANTHER" id="PTHR22722:SF14">
    <property type="entry name" value="MEGALIN, ISOFORM A"/>
    <property type="match status" value="1"/>
</dbReference>
<dbReference type="InterPro" id="IPR036055">
    <property type="entry name" value="LDL_receptor-like_sf"/>
</dbReference>
<evidence type="ECO:0000256" key="2">
    <source>
        <dbReference type="ARBA" id="ARBA00022536"/>
    </source>
</evidence>
<keyword evidence="4" id="KW-0812">Transmembrane</keyword>
<evidence type="ECO:0000256" key="6">
    <source>
        <dbReference type="ARBA" id="ARBA00022737"/>
    </source>
</evidence>
<name>A0A423TRZ7_PENVA</name>
<evidence type="ECO:0000256" key="5">
    <source>
        <dbReference type="ARBA" id="ARBA00022729"/>
    </source>
</evidence>
<keyword evidence="7" id="KW-1133">Transmembrane helix</keyword>
<evidence type="ECO:0000313" key="16">
    <source>
        <dbReference type="Proteomes" id="UP000283509"/>
    </source>
</evidence>
<dbReference type="AlphaFoldDB" id="A0A423TRZ7"/>
<comment type="caution">
    <text evidence="12">Lacks conserved residue(s) required for the propagation of feature annotation.</text>
</comment>
<keyword evidence="16" id="KW-1185">Reference proteome</keyword>
<dbReference type="PRINTS" id="PR00261">
    <property type="entry name" value="LDLRECEPTOR"/>
</dbReference>
<keyword evidence="9 12" id="KW-1015">Disulfide bond</keyword>
<dbReference type="FunFam" id="4.10.400.10:FF:000065">
    <property type="entry name" value="Transmembrane protease serine 7"/>
    <property type="match status" value="1"/>
</dbReference>
<feature type="disulfide bond" evidence="12">
    <location>
        <begin position="163"/>
        <end position="181"/>
    </location>
</feature>
<feature type="disulfide bond" evidence="12">
    <location>
        <begin position="220"/>
        <end position="235"/>
    </location>
</feature>
<evidence type="ECO:0000256" key="10">
    <source>
        <dbReference type="ARBA" id="ARBA00023170"/>
    </source>
</evidence>
<comment type="caution">
    <text evidence="15">The sequence shown here is derived from an EMBL/GenBank/DDBJ whole genome shotgun (WGS) entry which is preliminary data.</text>
</comment>
<dbReference type="InterPro" id="IPR051221">
    <property type="entry name" value="LDLR-related"/>
</dbReference>
<reference evidence="15 16" key="2">
    <citation type="submission" date="2019-01" db="EMBL/GenBank/DDBJ databases">
        <title>The decoding of complex shrimp genome reveals the adaptation for benthos swimmer, frequently molting mechanism and breeding impact on genome.</title>
        <authorList>
            <person name="Sun Y."/>
            <person name="Gao Y."/>
            <person name="Yu Y."/>
        </authorList>
    </citation>
    <scope>NUCLEOTIDE SEQUENCE [LARGE SCALE GENOMIC DNA]</scope>
    <source>
        <tissue evidence="15">Muscle</tissue>
    </source>
</reference>
<reference evidence="15 16" key="1">
    <citation type="submission" date="2018-04" db="EMBL/GenBank/DDBJ databases">
        <authorList>
            <person name="Zhang X."/>
            <person name="Yuan J."/>
            <person name="Li F."/>
            <person name="Xiang J."/>
        </authorList>
    </citation>
    <scope>NUCLEOTIDE SEQUENCE [LARGE SCALE GENOMIC DNA]</scope>
    <source>
        <tissue evidence="15">Muscle</tissue>
    </source>
</reference>
<sequence>MGERRVDRNTSKVVRECGRDSELRLGIRTKRPAAPLPSTIPNSLRASAHRRSRRFLSLQVITGPLRSTLVLARTVPHYAGEGLGRGTNGKETKKIKRGHGSPCDTSGRRKTRRLSYILWAVWPGNDCTALLRQDKPKARGERVFPPEVAGENNRTCRATEFRCNSGRCIPRRWMCDYQKDCEEGEDEQHDCPPPECEAEQFACGEYVWNHTYCIPTHQRCDKVDDCKDKSDEEGCYYRTCLPEDHTCGSGLCIPPTKKCDGYFDCRDESDEKGCNKTSCAKDKFRCNDKCIEKSQKCDHNNDCGDNSDEEDCDYPPCHEDQFRCANALCIPRRWHCDGHSDCPDSSDEARNCKICNRVSRLENSFCAIGKPLASKVPSCVIHIETVMMGRQNLLASQNEGVEGLALDWISQNLYYIDSRKGTLNVLSTEKPENRKVLLSDLKRPRAIVVHPNRGYVFYSEWDRPANISRAFLDGSNVMVFRNVLLGWPNGLSIDYQTDRIYWCDALLDHLQHAKLDGTDVQTISSASIKHPFSLVIFNDWLYVTDWRHDAMEFDGFSGESSCRSG</sequence>
<feature type="disulfide bond" evidence="12">
    <location>
        <begin position="156"/>
        <end position="168"/>
    </location>
</feature>